<reference evidence="1 2" key="1">
    <citation type="submission" date="2018-06" db="EMBL/GenBank/DDBJ databases">
        <authorList>
            <consortium name="Pathogen Informatics"/>
            <person name="Doyle S."/>
        </authorList>
    </citation>
    <scope>NUCLEOTIDE SEQUENCE [LARGE SCALE GENOMIC DNA]</scope>
    <source>
        <strain evidence="1 2">NCTC9381</strain>
    </source>
</reference>
<evidence type="ECO:0000313" key="2">
    <source>
        <dbReference type="Proteomes" id="UP000254640"/>
    </source>
</evidence>
<accession>A0A379AFZ2</accession>
<dbReference type="AlphaFoldDB" id="A0A379AFZ2"/>
<dbReference type="Proteomes" id="UP000254640">
    <property type="component" value="Unassembled WGS sequence"/>
</dbReference>
<keyword evidence="2" id="KW-1185">Reference proteome</keyword>
<dbReference type="EMBL" id="UGSO01000001">
    <property type="protein sequence ID" value="SUB16776.1"/>
    <property type="molecule type" value="Genomic_DNA"/>
</dbReference>
<sequence length="45" mass="4808">MLSDINHATAVDIVEPGNVTLGVMLIFDAQNRRLTLSPAASQDGR</sequence>
<proteinExistence type="predicted"/>
<protein>
    <submittedName>
        <fullName evidence="1">Uncharacterized protein</fullName>
    </submittedName>
</protein>
<gene>
    <name evidence="1" type="ORF">NCTC9381_02692</name>
</gene>
<organism evidence="1 2">
    <name type="scientific">Enterobacter agglomerans</name>
    <name type="common">Erwinia herbicola</name>
    <name type="synonym">Pantoea agglomerans</name>
    <dbReference type="NCBI Taxonomy" id="549"/>
    <lineage>
        <taxon>Bacteria</taxon>
        <taxon>Pseudomonadati</taxon>
        <taxon>Pseudomonadota</taxon>
        <taxon>Gammaproteobacteria</taxon>
        <taxon>Enterobacterales</taxon>
        <taxon>Erwiniaceae</taxon>
        <taxon>Pantoea</taxon>
        <taxon>Pantoea agglomerans group</taxon>
    </lineage>
</organism>
<evidence type="ECO:0000313" key="1">
    <source>
        <dbReference type="EMBL" id="SUB16776.1"/>
    </source>
</evidence>
<name>A0A379AFZ2_ENTAG</name>